<dbReference type="AlphaFoldDB" id="A0A1H1R6G2"/>
<dbReference type="InterPro" id="IPR001789">
    <property type="entry name" value="Sig_transdc_resp-reg_receiver"/>
</dbReference>
<dbReference type="PANTHER" id="PTHR45339">
    <property type="entry name" value="HYBRID SIGNAL TRANSDUCTION HISTIDINE KINASE J"/>
    <property type="match status" value="1"/>
</dbReference>
<dbReference type="STRING" id="1392877.SAMN05216221_1542"/>
<dbReference type="InterPro" id="IPR011006">
    <property type="entry name" value="CheY-like_superfamily"/>
</dbReference>
<keyword evidence="5" id="KW-0808">Transferase</keyword>
<dbReference type="Pfam" id="PF00072">
    <property type="entry name" value="Response_reg"/>
    <property type="match status" value="1"/>
</dbReference>
<dbReference type="PANTHER" id="PTHR45339:SF1">
    <property type="entry name" value="HYBRID SIGNAL TRANSDUCTION HISTIDINE KINASE J"/>
    <property type="match status" value="1"/>
</dbReference>
<protein>
    <submittedName>
        <fullName evidence="5">Two-component system, NarL family, sensor histidine kinase BarA</fullName>
    </submittedName>
</protein>
<dbReference type="SMART" id="SM00448">
    <property type="entry name" value="REC"/>
    <property type="match status" value="1"/>
</dbReference>
<evidence type="ECO:0000256" key="1">
    <source>
        <dbReference type="ARBA" id="ARBA00022553"/>
    </source>
</evidence>
<dbReference type="GO" id="GO:0000160">
    <property type="term" value="P:phosphorelay signal transduction system"/>
    <property type="evidence" value="ECO:0007669"/>
    <property type="project" value="UniProtKB-KW"/>
</dbReference>
<proteinExistence type="predicted"/>
<organism evidence="5 6">
    <name type="scientific">Pseudomonas oryzae</name>
    <dbReference type="NCBI Taxonomy" id="1392877"/>
    <lineage>
        <taxon>Bacteria</taxon>
        <taxon>Pseudomonadati</taxon>
        <taxon>Pseudomonadota</taxon>
        <taxon>Gammaproteobacteria</taxon>
        <taxon>Pseudomonadales</taxon>
        <taxon>Pseudomonadaceae</taxon>
        <taxon>Pseudomonas</taxon>
    </lineage>
</organism>
<dbReference type="Gene3D" id="3.40.50.2300">
    <property type="match status" value="1"/>
</dbReference>
<keyword evidence="6" id="KW-1185">Reference proteome</keyword>
<dbReference type="EMBL" id="LT629751">
    <property type="protein sequence ID" value="SDS31250.1"/>
    <property type="molecule type" value="Genomic_DNA"/>
</dbReference>
<feature type="modified residue" description="4-aspartylphosphate" evidence="3">
    <location>
        <position position="51"/>
    </location>
</feature>
<dbReference type="Proteomes" id="UP000243359">
    <property type="component" value="Chromosome I"/>
</dbReference>
<dbReference type="GO" id="GO:0016301">
    <property type="term" value="F:kinase activity"/>
    <property type="evidence" value="ECO:0007669"/>
    <property type="project" value="UniProtKB-KW"/>
</dbReference>
<evidence type="ECO:0000259" key="4">
    <source>
        <dbReference type="PROSITE" id="PS50110"/>
    </source>
</evidence>
<accession>A0A1H1R6G2</accession>
<dbReference type="SUPFAM" id="SSF52172">
    <property type="entry name" value="CheY-like"/>
    <property type="match status" value="1"/>
</dbReference>
<dbReference type="RefSeq" id="WP_090348388.1">
    <property type="nucleotide sequence ID" value="NZ_LT629751.1"/>
</dbReference>
<keyword evidence="1 3" id="KW-0597">Phosphoprotein</keyword>
<keyword evidence="5" id="KW-0418">Kinase</keyword>
<sequence length="119" mass="12999">MKVLLVDDTEFNRTLPRVLLERYGCSVVECASGAEALRLAGSDRFDCILLDVMMPGLSGLEVCQRLRRDPALSGTRIIAYTAHALPAETEEIMAAGFDDILIKPIDIHILLKKLGVTSA</sequence>
<evidence type="ECO:0000313" key="6">
    <source>
        <dbReference type="Proteomes" id="UP000243359"/>
    </source>
</evidence>
<reference evidence="6" key="1">
    <citation type="submission" date="2016-10" db="EMBL/GenBank/DDBJ databases">
        <authorList>
            <person name="Varghese N."/>
            <person name="Submissions S."/>
        </authorList>
    </citation>
    <scope>NUCLEOTIDE SEQUENCE [LARGE SCALE GENOMIC DNA]</scope>
    <source>
        <strain evidence="6">KCTC 32247</strain>
    </source>
</reference>
<dbReference type="CDD" id="cd17546">
    <property type="entry name" value="REC_hyHK_CKI1_RcsC-like"/>
    <property type="match status" value="1"/>
</dbReference>
<feature type="domain" description="Response regulatory" evidence="4">
    <location>
        <begin position="2"/>
        <end position="118"/>
    </location>
</feature>
<keyword evidence="2" id="KW-0902">Two-component regulatory system</keyword>
<evidence type="ECO:0000256" key="3">
    <source>
        <dbReference type="PROSITE-ProRule" id="PRU00169"/>
    </source>
</evidence>
<gene>
    <name evidence="5" type="ORF">SAMN05216221_1542</name>
</gene>
<name>A0A1H1R6G2_9PSED</name>
<dbReference type="PROSITE" id="PS50110">
    <property type="entry name" value="RESPONSE_REGULATORY"/>
    <property type="match status" value="1"/>
</dbReference>
<dbReference type="OrthoDB" id="9800897at2"/>
<evidence type="ECO:0000256" key="2">
    <source>
        <dbReference type="ARBA" id="ARBA00023012"/>
    </source>
</evidence>
<evidence type="ECO:0000313" key="5">
    <source>
        <dbReference type="EMBL" id="SDS31250.1"/>
    </source>
</evidence>